<keyword evidence="6 7" id="KW-0539">Nucleus</keyword>
<feature type="region of interest" description="Disordered" evidence="9">
    <location>
        <begin position="56"/>
        <end position="141"/>
    </location>
</feature>
<evidence type="ECO:0000256" key="2">
    <source>
        <dbReference type="ARBA" id="ARBA00023015"/>
    </source>
</evidence>
<dbReference type="Pfam" id="PF00046">
    <property type="entry name" value="Homeodomain"/>
    <property type="match status" value="1"/>
</dbReference>
<evidence type="ECO:0000256" key="6">
    <source>
        <dbReference type="ARBA" id="ARBA00023242"/>
    </source>
</evidence>
<comment type="caution">
    <text evidence="11">The sequence shown here is derived from an EMBL/GenBank/DDBJ whole genome shotgun (WGS) entry which is preliminary data.</text>
</comment>
<comment type="subcellular location">
    <subcellularLocation>
        <location evidence="1 7 8">Nucleus</location>
    </subcellularLocation>
</comment>
<keyword evidence="4 7" id="KW-0371">Homeobox</keyword>
<evidence type="ECO:0000256" key="7">
    <source>
        <dbReference type="PROSITE-ProRule" id="PRU00108"/>
    </source>
</evidence>
<dbReference type="InterPro" id="IPR001356">
    <property type="entry name" value="HD"/>
</dbReference>
<dbReference type="OrthoDB" id="6159439at2759"/>
<evidence type="ECO:0000256" key="9">
    <source>
        <dbReference type="SAM" id="MobiDB-lite"/>
    </source>
</evidence>
<dbReference type="InterPro" id="IPR043562">
    <property type="entry name" value="RAX/RAX2"/>
</dbReference>
<feature type="region of interest" description="Disordered" evidence="9">
    <location>
        <begin position="1"/>
        <end position="20"/>
    </location>
</feature>
<evidence type="ECO:0000256" key="1">
    <source>
        <dbReference type="ARBA" id="ARBA00004123"/>
    </source>
</evidence>
<evidence type="ECO:0000256" key="4">
    <source>
        <dbReference type="ARBA" id="ARBA00023155"/>
    </source>
</evidence>
<dbReference type="PANTHER" id="PTHR46271">
    <property type="entry name" value="HOMEOBOX PROTEIN, PUTATIVE-RELATED"/>
    <property type="match status" value="1"/>
</dbReference>
<gene>
    <name evidence="11" type="ORF">EDS130_LOCUS10318</name>
</gene>
<keyword evidence="3 7" id="KW-0238">DNA-binding</keyword>
<name>A0A814AGQ2_ADIRI</name>
<dbReference type="GO" id="GO:0045944">
    <property type="term" value="P:positive regulation of transcription by RNA polymerase II"/>
    <property type="evidence" value="ECO:0007669"/>
    <property type="project" value="InterPro"/>
</dbReference>
<evidence type="ECO:0000313" key="12">
    <source>
        <dbReference type="Proteomes" id="UP000663852"/>
    </source>
</evidence>
<dbReference type="PROSITE" id="PS00027">
    <property type="entry name" value="HOMEOBOX_1"/>
    <property type="match status" value="1"/>
</dbReference>
<feature type="compositionally biased region" description="Low complexity" evidence="9">
    <location>
        <begin position="209"/>
        <end position="228"/>
    </location>
</feature>
<keyword evidence="5" id="KW-0804">Transcription</keyword>
<protein>
    <recommendedName>
        <fullName evidence="10">Homeobox domain-containing protein</fullName>
    </recommendedName>
</protein>
<dbReference type="CDD" id="cd00086">
    <property type="entry name" value="homeodomain"/>
    <property type="match status" value="1"/>
</dbReference>
<dbReference type="GO" id="GO:0000981">
    <property type="term" value="F:DNA-binding transcription factor activity, RNA polymerase II-specific"/>
    <property type="evidence" value="ECO:0007669"/>
    <property type="project" value="InterPro"/>
</dbReference>
<feature type="compositionally biased region" description="Polar residues" evidence="9">
    <location>
        <begin position="1"/>
        <end position="12"/>
    </location>
</feature>
<dbReference type="PANTHER" id="PTHR46271:SF4">
    <property type="entry name" value="HOMEOBOX PROTEIN, PUTATIVE-RELATED"/>
    <property type="match status" value="1"/>
</dbReference>
<feature type="DNA-binding region" description="Homeobox" evidence="7">
    <location>
        <begin position="136"/>
        <end position="195"/>
    </location>
</feature>
<proteinExistence type="predicted"/>
<keyword evidence="2" id="KW-0805">Transcription regulation</keyword>
<dbReference type="GO" id="GO:0005634">
    <property type="term" value="C:nucleus"/>
    <property type="evidence" value="ECO:0007669"/>
    <property type="project" value="UniProtKB-SubCell"/>
</dbReference>
<dbReference type="GO" id="GO:0000978">
    <property type="term" value="F:RNA polymerase II cis-regulatory region sequence-specific DNA binding"/>
    <property type="evidence" value="ECO:0007669"/>
    <property type="project" value="TreeGrafter"/>
</dbReference>
<dbReference type="PROSITE" id="PS50071">
    <property type="entry name" value="HOMEOBOX_2"/>
    <property type="match status" value="1"/>
</dbReference>
<feature type="region of interest" description="Disordered" evidence="9">
    <location>
        <begin position="204"/>
        <end position="228"/>
    </location>
</feature>
<reference evidence="11" key="1">
    <citation type="submission" date="2021-02" db="EMBL/GenBank/DDBJ databases">
        <authorList>
            <person name="Nowell W R."/>
        </authorList>
    </citation>
    <scope>NUCLEOTIDE SEQUENCE</scope>
</reference>
<dbReference type="Proteomes" id="UP000663852">
    <property type="component" value="Unassembled WGS sequence"/>
</dbReference>
<evidence type="ECO:0000313" key="11">
    <source>
        <dbReference type="EMBL" id="CAF0911923.1"/>
    </source>
</evidence>
<feature type="compositionally biased region" description="Basic residues" evidence="9">
    <location>
        <begin position="126"/>
        <end position="140"/>
    </location>
</feature>
<organism evidence="11 12">
    <name type="scientific">Adineta ricciae</name>
    <name type="common">Rotifer</name>
    <dbReference type="NCBI Taxonomy" id="249248"/>
    <lineage>
        <taxon>Eukaryota</taxon>
        <taxon>Metazoa</taxon>
        <taxon>Spiralia</taxon>
        <taxon>Gnathifera</taxon>
        <taxon>Rotifera</taxon>
        <taxon>Eurotatoria</taxon>
        <taxon>Bdelloidea</taxon>
        <taxon>Adinetida</taxon>
        <taxon>Adinetidae</taxon>
        <taxon>Adineta</taxon>
    </lineage>
</organism>
<evidence type="ECO:0000256" key="8">
    <source>
        <dbReference type="RuleBase" id="RU000682"/>
    </source>
</evidence>
<evidence type="ECO:0000256" key="5">
    <source>
        <dbReference type="ARBA" id="ARBA00023163"/>
    </source>
</evidence>
<dbReference type="InterPro" id="IPR017970">
    <property type="entry name" value="Homeobox_CS"/>
</dbReference>
<evidence type="ECO:0000259" key="10">
    <source>
        <dbReference type="PROSITE" id="PS50071"/>
    </source>
</evidence>
<dbReference type="AlphaFoldDB" id="A0A814AGQ2"/>
<dbReference type="FunFam" id="1.10.10.60:FF:000071">
    <property type="entry name" value="Retinal homeobox gene 2"/>
    <property type="match status" value="1"/>
</dbReference>
<dbReference type="SUPFAM" id="SSF46689">
    <property type="entry name" value="Homeodomain-like"/>
    <property type="match status" value="1"/>
</dbReference>
<accession>A0A814AGQ2</accession>
<evidence type="ECO:0000256" key="3">
    <source>
        <dbReference type="ARBA" id="ARBA00023125"/>
    </source>
</evidence>
<dbReference type="InterPro" id="IPR009057">
    <property type="entry name" value="Homeodomain-like_sf"/>
</dbReference>
<feature type="compositionally biased region" description="Acidic residues" evidence="9">
    <location>
        <begin position="106"/>
        <end position="119"/>
    </location>
</feature>
<dbReference type="EMBL" id="CAJNOJ010000036">
    <property type="protein sequence ID" value="CAF0911923.1"/>
    <property type="molecule type" value="Genomic_DNA"/>
</dbReference>
<dbReference type="SMART" id="SM00389">
    <property type="entry name" value="HOX"/>
    <property type="match status" value="1"/>
</dbReference>
<feature type="domain" description="Homeobox" evidence="10">
    <location>
        <begin position="134"/>
        <end position="194"/>
    </location>
</feature>
<sequence length="351" mass="39519">MKSGSSKTSASNPVAMIPANNDDLKAIHSIEAILGIKNLDNHPLHSQQQQQHFFPNHFLPPTKFYPPKSAASKKRSSNELYPESKVMRRSSDETDPLNTSKSIGNSEEDIEDFDDEDNDSNDRALSNHHHGSKKKHRRNRTTFTTFQLHELERAFEKSHYPDVYNREELATKISLPEVRVQVWFQNRRAKWRRQEKAEASTLKINPDFPMSSFPPTSRPTTNSSSSPVSSAIPIDPWLISPFANTTIPFSNNTNSSHNTNSVPFYPTNCNVSSLYSSSPYPTPPPPSLHHPYGSFSSDPNDITNEITNLNSNHSTNPNSITHLRIKAKEYMSAIIGTGNNTKNHLLWSQGV</sequence>
<dbReference type="Gene3D" id="1.10.10.60">
    <property type="entry name" value="Homeodomain-like"/>
    <property type="match status" value="1"/>
</dbReference>